<accession>A0A4V4HXB1</accession>
<protein>
    <recommendedName>
        <fullName evidence="4">DUF4251 domain-containing protein</fullName>
    </recommendedName>
</protein>
<gene>
    <name evidence="2" type="ORF">EZV76_07420</name>
</gene>
<sequence length="210" mass="23638">MKTKMILTMALLLLCLPLTTHSQELRGKIQRSVKELKTVFPQISKEKIQLLDQLAARMVSNMGETPYTVVFVDQDNDDMGQLAMIWLRTGLMYYGLYDRFKVESAGLDTANETLPGLALLKNDGFRVSNAQGESLFTYSVRYGSDSWTINRKTLESLHLDEDSSVKVYVQDGLTDRNAEVLFENKAVIAGEMIYVATQVDAIIKAKMNNP</sequence>
<comment type="caution">
    <text evidence="2">The sequence shown here is derived from an EMBL/GenBank/DDBJ whole genome shotgun (WGS) entry which is preliminary data.</text>
</comment>
<proteinExistence type="predicted"/>
<reference evidence="2 3" key="1">
    <citation type="submission" date="2019-03" db="EMBL/GenBank/DDBJ databases">
        <title>Muricauda SCR12 sp.nov, a marine bacterium isolated from Pacific Ocean:the Okinawa trough.</title>
        <authorList>
            <person name="Liu L."/>
        </authorList>
    </citation>
    <scope>NUCLEOTIDE SEQUENCE [LARGE SCALE GENOMIC DNA]</scope>
    <source>
        <strain evidence="2 3">SCR12</strain>
    </source>
</reference>
<evidence type="ECO:0000313" key="2">
    <source>
        <dbReference type="EMBL" id="THV60376.1"/>
    </source>
</evidence>
<keyword evidence="1" id="KW-0732">Signal</keyword>
<evidence type="ECO:0008006" key="4">
    <source>
        <dbReference type="Google" id="ProtNLM"/>
    </source>
</evidence>
<dbReference type="AlphaFoldDB" id="A0A4V4HXB1"/>
<dbReference type="EMBL" id="SNTZ01000002">
    <property type="protein sequence ID" value="THV60376.1"/>
    <property type="molecule type" value="Genomic_DNA"/>
</dbReference>
<evidence type="ECO:0000256" key="1">
    <source>
        <dbReference type="SAM" id="SignalP"/>
    </source>
</evidence>
<dbReference type="OrthoDB" id="1421020at2"/>
<dbReference type="Proteomes" id="UP000310406">
    <property type="component" value="Unassembled WGS sequence"/>
</dbReference>
<feature type="signal peptide" evidence="1">
    <location>
        <begin position="1"/>
        <end position="22"/>
    </location>
</feature>
<evidence type="ECO:0000313" key="3">
    <source>
        <dbReference type="Proteomes" id="UP000310406"/>
    </source>
</evidence>
<dbReference type="RefSeq" id="WP_136565952.1">
    <property type="nucleotide sequence ID" value="NZ_SNTZ01000002.1"/>
</dbReference>
<organism evidence="2 3">
    <name type="scientific">Flagellimonas alvinocaridis</name>
    <dbReference type="NCBI Taxonomy" id="2530200"/>
    <lineage>
        <taxon>Bacteria</taxon>
        <taxon>Pseudomonadati</taxon>
        <taxon>Bacteroidota</taxon>
        <taxon>Flavobacteriia</taxon>
        <taxon>Flavobacteriales</taxon>
        <taxon>Flavobacteriaceae</taxon>
        <taxon>Flagellimonas</taxon>
    </lineage>
</organism>
<keyword evidence="3" id="KW-1185">Reference proteome</keyword>
<name>A0A4V4HXB1_9FLAO</name>
<feature type="chain" id="PRO_5020889364" description="DUF4251 domain-containing protein" evidence="1">
    <location>
        <begin position="23"/>
        <end position="210"/>
    </location>
</feature>